<evidence type="ECO:0000313" key="4">
    <source>
        <dbReference type="RefSeq" id="XP_014664305.1"/>
    </source>
</evidence>
<dbReference type="PANTHER" id="PTHR46717">
    <property type="entry name" value="E3 UBIQUITIN-PROTEIN LIGASE RNF180"/>
    <property type="match status" value="1"/>
</dbReference>
<dbReference type="GeneID" id="106806759"/>
<organism evidence="1 4">
    <name type="scientific">Priapulus caudatus</name>
    <name type="common">Priapulid worm</name>
    <dbReference type="NCBI Taxonomy" id="37621"/>
    <lineage>
        <taxon>Eukaryota</taxon>
        <taxon>Metazoa</taxon>
        <taxon>Ecdysozoa</taxon>
        <taxon>Scalidophora</taxon>
        <taxon>Priapulida</taxon>
        <taxon>Priapulimorpha</taxon>
        <taxon>Priapulimorphida</taxon>
        <taxon>Priapulidae</taxon>
        <taxon>Priapulus</taxon>
    </lineage>
</organism>
<protein>
    <submittedName>
        <fullName evidence="2 3">E3 ubiquitin-protein ligase RNF180-like</fullName>
    </submittedName>
</protein>
<evidence type="ECO:0000313" key="3">
    <source>
        <dbReference type="RefSeq" id="XP_014664304.1"/>
    </source>
</evidence>
<sequence length="230" mass="24770">MAAAHATTTSYKCRRCRQMLCLSSCIVDSHGELAKEVSSCALDTSNPDPLAGLLFLDSDKLPEWLTAQIDEGEWSKGRIHCPKCRARIGLFDFITGSKCGCLQYVLPGIQINKSKVDHHVPRPLQSSVVTPTRSYTCTEAKESGADVGVGMLTNLVSQPECVSIENTASHVAGLETEPVLHSSVAASESAGSLSQRNLSSVTCYQTSPHADTESISPRVTMDENTILMQL</sequence>
<keyword evidence="1" id="KW-1185">Reference proteome</keyword>
<evidence type="ECO:0000313" key="2">
    <source>
        <dbReference type="RefSeq" id="XP_014664303.1"/>
    </source>
</evidence>
<reference evidence="2 3" key="1">
    <citation type="submission" date="2025-05" db="UniProtKB">
        <authorList>
            <consortium name="RefSeq"/>
        </authorList>
    </citation>
    <scope>IDENTIFICATION</scope>
</reference>
<evidence type="ECO:0000313" key="1">
    <source>
        <dbReference type="Proteomes" id="UP000695022"/>
    </source>
</evidence>
<dbReference type="InterPro" id="IPR033263">
    <property type="entry name" value="RNF180"/>
</dbReference>
<dbReference type="RefSeq" id="XP_014664304.1">
    <property type="nucleotide sequence ID" value="XM_014808818.1"/>
</dbReference>
<dbReference type="PANTHER" id="PTHR46717:SF1">
    <property type="entry name" value="E3 UBIQUITIN-PROTEIN LIGASE RNF180"/>
    <property type="match status" value="1"/>
</dbReference>
<dbReference type="RefSeq" id="XP_014664305.1">
    <property type="nucleotide sequence ID" value="XM_014808819.1"/>
</dbReference>
<gene>
    <name evidence="2 3 4" type="primary">LOC106806759</name>
</gene>
<proteinExistence type="predicted"/>
<accession>A0ABM1DWI4</accession>
<dbReference type="RefSeq" id="XP_014664303.1">
    <property type="nucleotide sequence ID" value="XM_014808817.1"/>
</dbReference>
<name>A0ABM1DWI4_PRICU</name>
<dbReference type="Proteomes" id="UP000695022">
    <property type="component" value="Unplaced"/>
</dbReference>